<reference evidence="1 2" key="1">
    <citation type="submission" date="2023-08" db="EMBL/GenBank/DDBJ databases">
        <title>A Necator americanus chromosomal reference genome.</title>
        <authorList>
            <person name="Ilik V."/>
            <person name="Petrzelkova K.J."/>
            <person name="Pardy F."/>
            <person name="Fuh T."/>
            <person name="Niatou-Singa F.S."/>
            <person name="Gouil Q."/>
            <person name="Baker L."/>
            <person name="Ritchie M.E."/>
            <person name="Jex A.R."/>
            <person name="Gazzola D."/>
            <person name="Li H."/>
            <person name="Toshio Fujiwara R."/>
            <person name="Zhan B."/>
            <person name="Aroian R.V."/>
            <person name="Pafco B."/>
            <person name="Schwarz E.M."/>
        </authorList>
    </citation>
    <scope>NUCLEOTIDE SEQUENCE [LARGE SCALE GENOMIC DNA]</scope>
    <source>
        <strain evidence="1 2">Aroian</strain>
        <tissue evidence="1">Whole animal</tissue>
    </source>
</reference>
<protein>
    <submittedName>
        <fullName evidence="1">Uncharacterized protein</fullName>
    </submittedName>
</protein>
<name>A0ABR1CPL6_NECAM</name>
<dbReference type="EMBL" id="JAVFWL010000003">
    <property type="protein sequence ID" value="KAK6739395.1"/>
    <property type="molecule type" value="Genomic_DNA"/>
</dbReference>
<proteinExistence type="predicted"/>
<dbReference type="Proteomes" id="UP001303046">
    <property type="component" value="Unassembled WGS sequence"/>
</dbReference>
<accession>A0ABR1CPL6</accession>
<evidence type="ECO:0000313" key="2">
    <source>
        <dbReference type="Proteomes" id="UP001303046"/>
    </source>
</evidence>
<sequence length="160" mass="17955">MKDENRDFASDASNSNDRDKPLTTVTLGIAAKARMASVSQTRGTLLTCTITGVAIGDVVFRDDRVSRHILKDSNFLRTDDFWRVIALVDELQDDVACSVVKSVADVDRKAESFALCRVLVVERLTTRKWEPEERSKRVPNEPSLCIEVILLESKDMHSSE</sequence>
<evidence type="ECO:0000313" key="1">
    <source>
        <dbReference type="EMBL" id="KAK6739395.1"/>
    </source>
</evidence>
<keyword evidence="2" id="KW-1185">Reference proteome</keyword>
<gene>
    <name evidence="1" type="primary">Necator_chrIII.g8853</name>
    <name evidence="1" type="ORF">RB195_008088</name>
</gene>
<organism evidence="1 2">
    <name type="scientific">Necator americanus</name>
    <name type="common">Human hookworm</name>
    <dbReference type="NCBI Taxonomy" id="51031"/>
    <lineage>
        <taxon>Eukaryota</taxon>
        <taxon>Metazoa</taxon>
        <taxon>Ecdysozoa</taxon>
        <taxon>Nematoda</taxon>
        <taxon>Chromadorea</taxon>
        <taxon>Rhabditida</taxon>
        <taxon>Rhabditina</taxon>
        <taxon>Rhabditomorpha</taxon>
        <taxon>Strongyloidea</taxon>
        <taxon>Ancylostomatidae</taxon>
        <taxon>Bunostominae</taxon>
        <taxon>Necator</taxon>
    </lineage>
</organism>
<comment type="caution">
    <text evidence="1">The sequence shown here is derived from an EMBL/GenBank/DDBJ whole genome shotgun (WGS) entry which is preliminary data.</text>
</comment>